<protein>
    <submittedName>
        <fullName evidence="2">Uncharacterized protein</fullName>
    </submittedName>
</protein>
<name>A0A8T3DVI3_9TELE</name>
<evidence type="ECO:0000256" key="1">
    <source>
        <dbReference type="SAM" id="MobiDB-lite"/>
    </source>
</evidence>
<dbReference type="Pfam" id="PF10514">
    <property type="entry name" value="Bcl-2_BAD"/>
    <property type="match status" value="1"/>
</dbReference>
<dbReference type="GO" id="GO:0006915">
    <property type="term" value="P:apoptotic process"/>
    <property type="evidence" value="ECO:0007669"/>
    <property type="project" value="InterPro"/>
</dbReference>
<evidence type="ECO:0000313" key="3">
    <source>
        <dbReference type="Proteomes" id="UP000829720"/>
    </source>
</evidence>
<dbReference type="EMBL" id="JAERUA010000006">
    <property type="protein sequence ID" value="KAI1898708.1"/>
    <property type="molecule type" value="Genomic_DNA"/>
</dbReference>
<keyword evidence="3" id="KW-1185">Reference proteome</keyword>
<feature type="compositionally biased region" description="Basic and acidic residues" evidence="1">
    <location>
        <begin position="47"/>
        <end position="56"/>
    </location>
</feature>
<dbReference type="Proteomes" id="UP000829720">
    <property type="component" value="Unassembled WGS sequence"/>
</dbReference>
<feature type="compositionally biased region" description="Basic and acidic residues" evidence="1">
    <location>
        <begin position="73"/>
        <end position="83"/>
    </location>
</feature>
<accession>A0A8T3DVI3</accession>
<proteinExistence type="predicted"/>
<dbReference type="PANTHER" id="PTHR28540">
    <property type="entry name" value="BCL2-ASSOCIATED AGONIST OF CELL DEATH"/>
    <property type="match status" value="1"/>
</dbReference>
<sequence>MTQTTQGSNKTEGKGISVGAAVLLSDIRMDHMFRISDDESESPDDVGDTKKLEVTRATRPGESLTGPDLTGEAFDRLRLRSESHVSTSSQGEDDEFPDASTSEEGGEPFRARSRSAPSRLWAAKRYGQQLRRMSDEFDTLLDERVRKEMKRVHSAGAAGQIQPSRSWFSFLSSHKETDSRATE</sequence>
<dbReference type="AlphaFoldDB" id="A0A8T3DVI3"/>
<feature type="region of interest" description="Disordered" evidence="1">
    <location>
        <begin position="34"/>
        <end position="118"/>
    </location>
</feature>
<comment type="caution">
    <text evidence="2">The sequence shown here is derived from an EMBL/GenBank/DDBJ whole genome shotgun (WGS) entry which is preliminary data.</text>
</comment>
<gene>
    <name evidence="2" type="ORF">AGOR_G00075150</name>
</gene>
<reference evidence="2" key="1">
    <citation type="submission" date="2021-01" db="EMBL/GenBank/DDBJ databases">
        <authorList>
            <person name="Zahm M."/>
            <person name="Roques C."/>
            <person name="Cabau C."/>
            <person name="Klopp C."/>
            <person name="Donnadieu C."/>
            <person name="Jouanno E."/>
            <person name="Lampietro C."/>
            <person name="Louis A."/>
            <person name="Herpin A."/>
            <person name="Echchiki A."/>
            <person name="Berthelot C."/>
            <person name="Parey E."/>
            <person name="Roest-Crollius H."/>
            <person name="Braasch I."/>
            <person name="Postlethwait J."/>
            <person name="Bobe J."/>
            <person name="Montfort J."/>
            <person name="Bouchez O."/>
            <person name="Begum T."/>
            <person name="Mejri S."/>
            <person name="Adams A."/>
            <person name="Chen W.-J."/>
            <person name="Guiguen Y."/>
        </authorList>
    </citation>
    <scope>NUCLEOTIDE SEQUENCE</scope>
    <source>
        <tissue evidence="2">Blood</tissue>
    </source>
</reference>
<evidence type="ECO:0000313" key="2">
    <source>
        <dbReference type="EMBL" id="KAI1898708.1"/>
    </source>
</evidence>
<dbReference type="PANTHER" id="PTHR28540:SF1">
    <property type="entry name" value="BCL2-ASSOCIATED AGONIST OF CELL DEATH"/>
    <property type="match status" value="1"/>
</dbReference>
<dbReference type="InterPro" id="IPR018868">
    <property type="entry name" value="BAD"/>
</dbReference>
<dbReference type="OrthoDB" id="8991151at2759"/>
<organism evidence="2 3">
    <name type="scientific">Albula goreensis</name>
    <dbReference type="NCBI Taxonomy" id="1534307"/>
    <lineage>
        <taxon>Eukaryota</taxon>
        <taxon>Metazoa</taxon>
        <taxon>Chordata</taxon>
        <taxon>Craniata</taxon>
        <taxon>Vertebrata</taxon>
        <taxon>Euteleostomi</taxon>
        <taxon>Actinopterygii</taxon>
        <taxon>Neopterygii</taxon>
        <taxon>Teleostei</taxon>
        <taxon>Albuliformes</taxon>
        <taxon>Albulidae</taxon>
        <taxon>Albula</taxon>
    </lineage>
</organism>